<name>A0ACC5XI05_PANGG</name>
<sequence>MVCQGLTNTTDRTVLCPRPLKMPIHCMTGASIICCSYPSVCMHGGRHCIPSSATVISANLCLTLMVFMLLELHDCMSMLNR</sequence>
<gene>
    <name evidence="1" type="ORF">PGIGA_G00123960</name>
</gene>
<accession>A0ACC5XI05</accession>
<feature type="non-terminal residue" evidence="1">
    <location>
        <position position="81"/>
    </location>
</feature>
<organism evidence="1 2">
    <name type="scientific">Pangasianodon gigas</name>
    <name type="common">Mekong giant catfish</name>
    <name type="synonym">Pangasius gigas</name>
    <dbReference type="NCBI Taxonomy" id="30993"/>
    <lineage>
        <taxon>Eukaryota</taxon>
        <taxon>Metazoa</taxon>
        <taxon>Chordata</taxon>
        <taxon>Craniata</taxon>
        <taxon>Vertebrata</taxon>
        <taxon>Euteleostomi</taxon>
        <taxon>Actinopterygii</taxon>
        <taxon>Neopterygii</taxon>
        <taxon>Teleostei</taxon>
        <taxon>Ostariophysi</taxon>
        <taxon>Siluriformes</taxon>
        <taxon>Pangasiidae</taxon>
        <taxon>Pangasianodon</taxon>
    </lineage>
</organism>
<evidence type="ECO:0000313" key="1">
    <source>
        <dbReference type="EMBL" id="MCI4390561.1"/>
    </source>
</evidence>
<proteinExistence type="predicted"/>
<keyword evidence="2" id="KW-1185">Reference proteome</keyword>
<dbReference type="EMBL" id="CM040474">
    <property type="protein sequence ID" value="MCI4390561.1"/>
    <property type="molecule type" value="Genomic_DNA"/>
</dbReference>
<comment type="caution">
    <text evidence="1">The sequence shown here is derived from an EMBL/GenBank/DDBJ whole genome shotgun (WGS) entry which is preliminary data.</text>
</comment>
<dbReference type="Proteomes" id="UP000829447">
    <property type="component" value="Linkage Group LG21"/>
</dbReference>
<evidence type="ECO:0000313" key="2">
    <source>
        <dbReference type="Proteomes" id="UP000829447"/>
    </source>
</evidence>
<protein>
    <submittedName>
        <fullName evidence="1">Uncharacterized protein</fullName>
    </submittedName>
</protein>
<reference evidence="1 2" key="1">
    <citation type="journal article" date="2022" name="bioRxiv">
        <title>An ancient truncated duplication of the anti-Mullerian hormone receptor type 2 gene is a potential conserved master sex determinant in the Pangasiidae catfish family.</title>
        <authorList>
            <person name="Wen M."/>
            <person name="Pan Q."/>
            <person name="Jouanno E."/>
            <person name="Montfort J."/>
            <person name="Zahm M."/>
            <person name="Cabau C."/>
            <person name="Klopp C."/>
            <person name="Iampietro C."/>
            <person name="Roques C."/>
            <person name="Bouchez O."/>
            <person name="Castinel A."/>
            <person name="Donnadieu C."/>
            <person name="Parrinello H."/>
            <person name="Poncet C."/>
            <person name="Belmonte E."/>
            <person name="Gautier V."/>
            <person name="Avarre J.-C."/>
            <person name="Dugue R."/>
            <person name="Gustiano R."/>
            <person name="Ha T.T.T."/>
            <person name="Campet M."/>
            <person name="Sriphairoj K."/>
            <person name="Ribolli J."/>
            <person name="de Almeida F.L."/>
            <person name="Desvignes T."/>
            <person name="Postlethwait J.H."/>
            <person name="Bucao C.F."/>
            <person name="Robinson-Rechavi M."/>
            <person name="Bobe J."/>
            <person name="Herpin A."/>
            <person name="Guiguen Y."/>
        </authorList>
    </citation>
    <scope>NUCLEOTIDE SEQUENCE [LARGE SCALE GENOMIC DNA]</scope>
    <source>
        <strain evidence="1">YG-Dec2019</strain>
    </source>
</reference>